<proteinExistence type="predicted"/>
<dbReference type="SUPFAM" id="SSF57903">
    <property type="entry name" value="FYVE/PHD zinc finger"/>
    <property type="match status" value="1"/>
</dbReference>
<feature type="region of interest" description="Disordered" evidence="5">
    <location>
        <begin position="1602"/>
        <end position="1625"/>
    </location>
</feature>
<feature type="region of interest" description="Disordered" evidence="5">
    <location>
        <begin position="1061"/>
        <end position="1181"/>
    </location>
</feature>
<dbReference type="PROSITE" id="PS50106">
    <property type="entry name" value="PDZ"/>
    <property type="match status" value="1"/>
</dbReference>
<feature type="region of interest" description="Disordered" evidence="5">
    <location>
        <begin position="396"/>
        <end position="449"/>
    </location>
</feature>
<feature type="compositionally biased region" description="Polar residues" evidence="5">
    <location>
        <begin position="165"/>
        <end position="179"/>
    </location>
</feature>
<feature type="region of interest" description="Disordered" evidence="5">
    <location>
        <begin position="832"/>
        <end position="902"/>
    </location>
</feature>
<evidence type="ECO:0000259" key="7">
    <source>
        <dbReference type="PROSITE" id="PS50178"/>
    </source>
</evidence>
<keyword evidence="3" id="KW-0862">Zinc</keyword>
<feature type="non-terminal residue" evidence="9">
    <location>
        <position position="1706"/>
    </location>
</feature>
<feature type="region of interest" description="Disordered" evidence="5">
    <location>
        <begin position="78"/>
        <end position="107"/>
    </location>
</feature>
<dbReference type="Proteomes" id="UP000694941">
    <property type="component" value="Unplaced"/>
</dbReference>
<feature type="domain" description="PDZ" evidence="6">
    <location>
        <begin position="1651"/>
        <end position="1706"/>
    </location>
</feature>
<keyword evidence="2 4" id="KW-0863">Zinc-finger</keyword>
<feature type="compositionally biased region" description="Polar residues" evidence="5">
    <location>
        <begin position="577"/>
        <end position="588"/>
    </location>
</feature>
<dbReference type="CDD" id="cd00065">
    <property type="entry name" value="FYVE_like_SF"/>
    <property type="match status" value="1"/>
</dbReference>
<dbReference type="GeneID" id="106471854"/>
<feature type="compositionally biased region" description="Basic and acidic residues" evidence="5">
    <location>
        <begin position="589"/>
        <end position="603"/>
    </location>
</feature>
<protein>
    <submittedName>
        <fullName evidence="9">Mucin-17-like</fullName>
    </submittedName>
</protein>
<evidence type="ECO:0000256" key="4">
    <source>
        <dbReference type="PROSITE-ProRule" id="PRU00091"/>
    </source>
</evidence>
<feature type="compositionally biased region" description="Low complexity" evidence="5">
    <location>
        <begin position="694"/>
        <end position="723"/>
    </location>
</feature>
<dbReference type="InterPro" id="IPR036034">
    <property type="entry name" value="PDZ_sf"/>
</dbReference>
<evidence type="ECO:0000256" key="2">
    <source>
        <dbReference type="ARBA" id="ARBA00022771"/>
    </source>
</evidence>
<keyword evidence="8" id="KW-1185">Reference proteome</keyword>
<reference evidence="9" key="1">
    <citation type="submission" date="2025-08" db="UniProtKB">
        <authorList>
            <consortium name="RefSeq"/>
        </authorList>
    </citation>
    <scope>IDENTIFICATION</scope>
    <source>
        <tissue evidence="9">Muscle</tissue>
    </source>
</reference>
<dbReference type="PANTHER" id="PTHR14113">
    <property type="entry name" value="PICCOLO/BASSOON"/>
    <property type="match status" value="1"/>
</dbReference>
<evidence type="ECO:0000259" key="6">
    <source>
        <dbReference type="PROSITE" id="PS50106"/>
    </source>
</evidence>
<feature type="region of interest" description="Disordered" evidence="5">
    <location>
        <begin position="1343"/>
        <end position="1391"/>
    </location>
</feature>
<organism evidence="8 9">
    <name type="scientific">Limulus polyphemus</name>
    <name type="common">Atlantic horseshoe crab</name>
    <dbReference type="NCBI Taxonomy" id="6850"/>
    <lineage>
        <taxon>Eukaryota</taxon>
        <taxon>Metazoa</taxon>
        <taxon>Ecdysozoa</taxon>
        <taxon>Arthropoda</taxon>
        <taxon>Chelicerata</taxon>
        <taxon>Merostomata</taxon>
        <taxon>Xiphosura</taxon>
        <taxon>Limulidae</taxon>
        <taxon>Limulus</taxon>
    </lineage>
</organism>
<feature type="compositionally biased region" description="Low complexity" evidence="5">
    <location>
        <begin position="954"/>
        <end position="968"/>
    </location>
</feature>
<dbReference type="InterPro" id="IPR011011">
    <property type="entry name" value="Znf_FYVE_PHD"/>
</dbReference>
<feature type="region of interest" description="Disordered" evidence="5">
    <location>
        <begin position="1521"/>
        <end position="1560"/>
    </location>
</feature>
<feature type="compositionally biased region" description="Acidic residues" evidence="5">
    <location>
        <begin position="494"/>
        <end position="519"/>
    </location>
</feature>
<feature type="compositionally biased region" description="Basic and acidic residues" evidence="5">
    <location>
        <begin position="84"/>
        <end position="95"/>
    </location>
</feature>
<feature type="domain" description="FYVE-type" evidence="7">
    <location>
        <begin position="107"/>
        <end position="164"/>
    </location>
</feature>
<sequence length="1706" mass="188453">MDSKHIQIKNWTGHLPSQELFRLPKVVAAYKVLDLSPPRSGQRPVAIQPQVDLSNLSEEERAKILSVMALAEDMDKDLTRHRRASEELVRTEANSRRPSGGPPGATSRPDQLCPLCHMTELTSQTAVQCAYCGKYTCGKCGTSLHKGDSKGSVRVCVECIRRRSQSTTKRPESSSQVQRLSEDEKIKYTQQQQPKFTPEPSRPQQSCKPVTDPVRVQQPSKPVTETVRIQQPSKPVTEPVRVQQPSKPVTEPVRVQQPSKLVTEPVRVQQPSKQVTEPVRVQQPSKPVTEPIRIQQPSKPDTLLSKVQEPVLGALVEPFMASVSEPSRDQYVFSSVITETSKVQQPVLGTVAKTRQIIPITCVNTTPQLQTSTSSLQNVHYSSKPELVTGEQLFSYDRSGSKEESDVTTSTQGLESFTNGDFEAGATTVSERTSRGYSTPLDDASSVDIHEPMIISEHSEKIDEEDTDHNGNGYLAEEELKEDYFQRLKFASMESDEIDEEYEKEGEEDEEEDSDEELDVPTILQPLAFFDRSPGEVYTIPEEEDEPSSPTQSRLAGSDLNSDTASSLIRWRGVGQTYRTASGTGTKDSSLKDTRPKKSEGTSDKGVNGANGNILPQQQQRRDEIGQISSQSVPHQTLAMPFTEQKYHQYQDTSRELPVSGSLGFVTSTAQENHQDMEDNRSVSTSLPRTVPLTSVSQSVPQQQQTIQSSQADDHQQIIAAQASNKQKPKSIDLQGQKKQKPKPEPQDWSPVSDLSPIMDVSPSVEAAEQELMEKFREKAEEEEQSKPIVQASIPRATSGTISGMIADFNKALGLSGSSPIEDQQSKVNFTTNATISPPRPSVVSGHEADTPKDQNQNVVSCVPHSTKEQRQAPAISESEVATPVVQQQHAALPPQPSTPRRIHRRLPQPTMEQMQAAVAMAAQTPRGKVSSQVKVPVTTPFAPQMNVVGVPTTSVSTTRPVSPSVSSNKVHDKKQSDHQVLVTDSFTDQAGHTMKVTAQIHQVDPLSKQIDQHLANQKVFTSSHGAQSLVSSAVLTCGVTSLVTSSTTTMATVTSRHVVAGSSPTPLEHMPTSRAASVERRSPTLGLEKDISAFPGKGDFLSTESPPLSLLLRTGNGTPQSPGTPRDKTGESSDTQSEADSSKSGKVRRKLPPLPQDQEPSPIPTRRGKDRARNLSIGSSPLHLTDRQWVQRTSSLDSAPVTTSGGDLTRVSLSDHYIKQLGSLNSQPSEPTSTVIPKKDVSQKPTSSYLKSPLMTPEAVSQRLGLADFSLAGSKLPTYMQNLKHQLREELRTVTEERKRLLEIREKSRSLYRRTETDLVSLHPSVWSDDPTSQLDTLATHRIATHSSSTPLSTKRSTSARTSPQGSPRKSRHRRHASDPKLPPFSPIKEVHDTESELATFSAMKNQNINSGAFKSFEFESIDEQLNYEGGRPAWHHHGKHGEDYTISEGQLLDSSRPQLRETAISSIMDDRNFDCQQTFSQELARSRRTSEGSSRTLPATFNREIDQWERNITAQFLTSDRKTRKEKKSRKPRSWHPSPYVSEDEDDQMTREEKKAKVKEEIARRRLQIEQNSRLYDELHKLAKTREASEQRAQGVYHDRLESDRPGYTDEPISDPSGETGNGLARRVRKAQSSIAPTTSQKYDFPVKRILLTRDPKDRSVSGNGLGMKVVGGKEIPGNNGMIGAYVAKIYPGGVVETLGEVQE</sequence>
<dbReference type="Gene3D" id="3.30.40.10">
    <property type="entry name" value="Zinc/RING finger domain, C3HC4 (zinc finger)"/>
    <property type="match status" value="1"/>
</dbReference>
<feature type="region of interest" description="Disordered" evidence="5">
    <location>
        <begin position="954"/>
        <end position="979"/>
    </location>
</feature>
<feature type="compositionally biased region" description="Polar residues" evidence="5">
    <location>
        <begin position="610"/>
        <end position="619"/>
    </location>
</feature>
<dbReference type="Gene3D" id="2.30.42.10">
    <property type="match status" value="1"/>
</dbReference>
<feature type="region of interest" description="Disordered" evidence="5">
    <location>
        <begin position="164"/>
        <end position="275"/>
    </location>
</feature>
<accession>A0ABM1TJW9</accession>
<dbReference type="PROSITE" id="PS50178">
    <property type="entry name" value="ZF_FYVE"/>
    <property type="match status" value="1"/>
</dbReference>
<feature type="compositionally biased region" description="Polar residues" evidence="5">
    <location>
        <begin position="548"/>
        <end position="567"/>
    </location>
</feature>
<feature type="region of interest" description="Disordered" evidence="5">
    <location>
        <begin position="492"/>
        <end position="661"/>
    </location>
</feature>
<feature type="compositionally biased region" description="Polar residues" evidence="5">
    <location>
        <begin position="217"/>
        <end position="234"/>
    </location>
</feature>
<dbReference type="InterPro" id="IPR017455">
    <property type="entry name" value="Znf_FYVE-rel"/>
</dbReference>
<feature type="compositionally biased region" description="Basic and acidic residues" evidence="5">
    <location>
        <begin position="1550"/>
        <end position="1560"/>
    </location>
</feature>
<keyword evidence="1" id="KW-0479">Metal-binding</keyword>
<evidence type="ECO:0000313" key="9">
    <source>
        <dbReference type="RefSeq" id="XP_022256175.1"/>
    </source>
</evidence>
<feature type="compositionally biased region" description="Basic and acidic residues" evidence="5">
    <location>
        <begin position="645"/>
        <end position="655"/>
    </location>
</feature>
<feature type="compositionally biased region" description="Polar residues" evidence="5">
    <location>
        <begin position="1223"/>
        <end position="1236"/>
    </location>
</feature>
<feature type="compositionally biased region" description="Basic and acidic residues" evidence="5">
    <location>
        <begin position="1078"/>
        <end position="1092"/>
    </location>
</feature>
<name>A0ABM1TJW9_LIMPO</name>
<feature type="region of interest" description="Disordered" evidence="5">
    <location>
        <begin position="694"/>
        <end position="759"/>
    </location>
</feature>
<dbReference type="InterPro" id="IPR013083">
    <property type="entry name" value="Znf_RING/FYVE/PHD"/>
</dbReference>
<evidence type="ECO:0000256" key="5">
    <source>
        <dbReference type="SAM" id="MobiDB-lite"/>
    </source>
</evidence>
<feature type="compositionally biased region" description="Polar residues" evidence="5">
    <location>
        <begin position="427"/>
        <end position="437"/>
    </location>
</feature>
<feature type="compositionally biased region" description="Polar residues" evidence="5">
    <location>
        <begin position="1133"/>
        <end position="1145"/>
    </location>
</feature>
<evidence type="ECO:0000256" key="3">
    <source>
        <dbReference type="ARBA" id="ARBA00022833"/>
    </source>
</evidence>
<dbReference type="RefSeq" id="XP_022256175.1">
    <property type="nucleotide sequence ID" value="XM_022400467.1"/>
</dbReference>
<evidence type="ECO:0000313" key="8">
    <source>
        <dbReference type="Proteomes" id="UP000694941"/>
    </source>
</evidence>
<feature type="compositionally biased region" description="Basic residues" evidence="5">
    <location>
        <begin position="1524"/>
        <end position="1536"/>
    </location>
</feature>
<feature type="region of interest" description="Disordered" evidence="5">
    <location>
        <begin position="1223"/>
        <end position="1255"/>
    </location>
</feature>
<evidence type="ECO:0000256" key="1">
    <source>
        <dbReference type="ARBA" id="ARBA00022723"/>
    </source>
</evidence>
<gene>
    <name evidence="9" type="primary">LOC106471854</name>
</gene>
<feature type="compositionally biased region" description="Polar residues" evidence="5">
    <location>
        <begin position="407"/>
        <end position="419"/>
    </location>
</feature>
<dbReference type="PANTHER" id="PTHR14113:SF6">
    <property type="entry name" value="PROTEIN PICCOLO"/>
    <property type="match status" value="1"/>
</dbReference>
<dbReference type="InterPro" id="IPR001478">
    <property type="entry name" value="PDZ"/>
</dbReference>
<dbReference type="InterPro" id="IPR052098">
    <property type="entry name" value="Presynaptic_Scaffold_Bsn/Pclo"/>
</dbReference>
<feature type="compositionally biased region" description="Polar residues" evidence="5">
    <location>
        <begin position="1346"/>
        <end position="1369"/>
    </location>
</feature>